<proteinExistence type="predicted"/>
<keyword evidence="1" id="KW-1133">Transmembrane helix</keyword>
<feature type="transmembrane region" description="Helical" evidence="1">
    <location>
        <begin position="37"/>
        <end position="59"/>
    </location>
</feature>
<gene>
    <name evidence="2" type="ORF">MSPICULIGERA_LOCUS20321</name>
</gene>
<dbReference type="EMBL" id="CATQJA010002664">
    <property type="protein sequence ID" value="CAJ0582180.1"/>
    <property type="molecule type" value="Genomic_DNA"/>
</dbReference>
<name>A0AA36D7B8_9BILA</name>
<comment type="caution">
    <text evidence="2">The sequence shown here is derived from an EMBL/GenBank/DDBJ whole genome shotgun (WGS) entry which is preliminary data.</text>
</comment>
<reference evidence="2" key="1">
    <citation type="submission" date="2023-06" db="EMBL/GenBank/DDBJ databases">
        <authorList>
            <person name="Delattre M."/>
        </authorList>
    </citation>
    <scope>NUCLEOTIDE SEQUENCE</scope>
    <source>
        <strain evidence="2">AF72</strain>
    </source>
</reference>
<keyword evidence="1" id="KW-0472">Membrane</keyword>
<sequence length="89" mass="10290">MTKSMIQTCVPLVTLLPTVLNFILLTQPEFPSRDAITMAAMLCMSFYGNLTVLTTFAIYKPYRVYLQRVVFGRTMRRDTIIFMESKINI</sequence>
<evidence type="ECO:0000313" key="2">
    <source>
        <dbReference type="EMBL" id="CAJ0582180.1"/>
    </source>
</evidence>
<keyword evidence="1" id="KW-0812">Transmembrane</keyword>
<feature type="non-terminal residue" evidence="2">
    <location>
        <position position="1"/>
    </location>
</feature>
<evidence type="ECO:0000313" key="3">
    <source>
        <dbReference type="Proteomes" id="UP001177023"/>
    </source>
</evidence>
<organism evidence="2 3">
    <name type="scientific">Mesorhabditis spiculigera</name>
    <dbReference type="NCBI Taxonomy" id="96644"/>
    <lineage>
        <taxon>Eukaryota</taxon>
        <taxon>Metazoa</taxon>
        <taxon>Ecdysozoa</taxon>
        <taxon>Nematoda</taxon>
        <taxon>Chromadorea</taxon>
        <taxon>Rhabditida</taxon>
        <taxon>Rhabditina</taxon>
        <taxon>Rhabditomorpha</taxon>
        <taxon>Rhabditoidea</taxon>
        <taxon>Rhabditidae</taxon>
        <taxon>Mesorhabditinae</taxon>
        <taxon>Mesorhabditis</taxon>
    </lineage>
</organism>
<keyword evidence="3" id="KW-1185">Reference proteome</keyword>
<dbReference type="Proteomes" id="UP001177023">
    <property type="component" value="Unassembled WGS sequence"/>
</dbReference>
<evidence type="ECO:0000256" key="1">
    <source>
        <dbReference type="SAM" id="Phobius"/>
    </source>
</evidence>
<protein>
    <submittedName>
        <fullName evidence="2">Uncharacterized protein</fullName>
    </submittedName>
</protein>
<accession>A0AA36D7B8</accession>
<dbReference type="AlphaFoldDB" id="A0AA36D7B8"/>